<accession>A0ABT9S2A3</accession>
<gene>
    <name evidence="2" type="ORF">J2W36_000717</name>
</gene>
<comment type="caution">
    <text evidence="2">The sequence shown here is derived from an EMBL/GenBank/DDBJ whole genome shotgun (WGS) entry which is preliminary data.</text>
</comment>
<protein>
    <recommendedName>
        <fullName evidence="4">DUF4175 domain-containing protein</fullName>
    </recommendedName>
</protein>
<keyword evidence="3" id="KW-1185">Reference proteome</keyword>
<keyword evidence="1" id="KW-0472">Membrane</keyword>
<feature type="transmembrane region" description="Helical" evidence="1">
    <location>
        <begin position="7"/>
        <end position="26"/>
    </location>
</feature>
<evidence type="ECO:0000256" key="1">
    <source>
        <dbReference type="SAM" id="Phobius"/>
    </source>
</evidence>
<keyword evidence="1" id="KW-1133">Transmembrane helix</keyword>
<dbReference type="Proteomes" id="UP001226867">
    <property type="component" value="Unassembled WGS sequence"/>
</dbReference>
<dbReference type="RefSeq" id="WP_307688442.1">
    <property type="nucleotide sequence ID" value="NZ_JAUSRO010000002.1"/>
</dbReference>
<sequence>MKPRHAFWPLWGWPIVLGVMTAVGLVSALFSDGGAGDMLAWVMLGIPVAVCVWFGWVRRRH</sequence>
<proteinExistence type="predicted"/>
<organism evidence="2 3">
    <name type="scientific">Variovorax ginsengisoli</name>
    <dbReference type="NCBI Taxonomy" id="363844"/>
    <lineage>
        <taxon>Bacteria</taxon>
        <taxon>Pseudomonadati</taxon>
        <taxon>Pseudomonadota</taxon>
        <taxon>Betaproteobacteria</taxon>
        <taxon>Burkholderiales</taxon>
        <taxon>Comamonadaceae</taxon>
        <taxon>Variovorax</taxon>
    </lineage>
</organism>
<reference evidence="2 3" key="1">
    <citation type="submission" date="2023-07" db="EMBL/GenBank/DDBJ databases">
        <title>Sorghum-associated microbial communities from plants grown in Nebraska, USA.</title>
        <authorList>
            <person name="Schachtman D."/>
        </authorList>
    </citation>
    <scope>NUCLEOTIDE SEQUENCE [LARGE SCALE GENOMIC DNA]</scope>
    <source>
        <strain evidence="2 3">DS1607</strain>
    </source>
</reference>
<name>A0ABT9S2A3_9BURK</name>
<evidence type="ECO:0008006" key="4">
    <source>
        <dbReference type="Google" id="ProtNLM"/>
    </source>
</evidence>
<feature type="transmembrane region" description="Helical" evidence="1">
    <location>
        <begin position="38"/>
        <end position="57"/>
    </location>
</feature>
<evidence type="ECO:0000313" key="2">
    <source>
        <dbReference type="EMBL" id="MDP9898482.1"/>
    </source>
</evidence>
<evidence type="ECO:0000313" key="3">
    <source>
        <dbReference type="Proteomes" id="UP001226867"/>
    </source>
</evidence>
<dbReference type="EMBL" id="JAUSRO010000002">
    <property type="protein sequence ID" value="MDP9898482.1"/>
    <property type="molecule type" value="Genomic_DNA"/>
</dbReference>
<keyword evidence="1" id="KW-0812">Transmembrane</keyword>